<keyword evidence="4" id="KW-1185">Reference proteome</keyword>
<sequence length="985" mass="111624">MAARVDAAAGCSSTQNLAFLSCQNRLVYSRQDMLSIRLRSECCTNCECLRVCKEDFLTSKNWGVKRHRRDRKQKRGCRGGRRLRQLRLKTQHYNLPLPSIFYANVRSLVNKLEEWKLWIATEKTVSECCLLLLTETWLTPIIPDSAIELTGYTVFRHDRTEDSGKRRGGGLCAYVNNSWCTNHAVIASHCSPTVEFMTLKCRPIYLPREFTAVLITIVYIAPDANINEAMGLLHDAISRQQGKYPEAAFLVCGDFNQADLKVVLPKFYQHIKCATRGERTLDRLYTNVKQAYKAEPLAHLGQSDHVSLLLTPEYIPVRKRTPAIKRDITIWPAEASQQLQDCFHDTDWEVFAQQDVETHTEQVLDYIRFCTENVTRRRRIKIYPNRKPWMTREVQGLLKARNTAFRSGNKSLYSLARADLKRGIRVAKEAYRQRLENHLQSNNTRQVWQGVQELTGYKSKDSLADEGGASLAEDLNAFFARFEVTSAATPAEALPPPPPLPVKALPPSPPSPSSVQRNVVVSVEKEEMRKVLKGINPRKATGPDGVAGRVLRDCADQLAGVFTGILNRSLAQAIVPSCLKSSTIVPIAKKSNPEDLNDFRPVALTPIIMKCFEKLVRNYVIACLPEGLDTFQFAYKTKRSTEDAVAIALHAVLAHLEQRGGYARLLFLDFSSAFNTILPQRLMSKLEDLGLPLSLCGWILDFLSDRPQRVRLGPYTSSMLRTNTGTPQGCVLSPLLYILYTYDCVAAHPSNRVVKFADDTTVIGLISEREGEMDYRDEVERLTEWCRANNLLINTRKTKELVVDFRRQKSNVQPLLLDGVCVERVTTFRFLGIELQEDLSWSVNTRGLVKKAQQRLYFLRILRKNHLPQKLLLAFYHCAIESVLTYGLCVWYGSCTTRDRLGLCRVVKAAESIVGCPLSTLEQIYATRCHRKALDIVKDPSHPGHCLFELLPSGRRYRTMKTRTSRLKNSFFSRAISALNGKPGL</sequence>
<dbReference type="InterPro" id="IPR036691">
    <property type="entry name" value="Endo/exonu/phosph_ase_sf"/>
</dbReference>
<dbReference type="Proteomes" id="UP000472272">
    <property type="component" value="Chromosome 3"/>
</dbReference>
<dbReference type="SUPFAM" id="SSF56672">
    <property type="entry name" value="DNA/RNA polymerases"/>
    <property type="match status" value="1"/>
</dbReference>
<dbReference type="SUPFAM" id="SSF56219">
    <property type="entry name" value="DNase I-like"/>
    <property type="match status" value="1"/>
</dbReference>
<reference evidence="3" key="2">
    <citation type="submission" date="2025-08" db="UniProtKB">
        <authorList>
            <consortium name="Ensembl"/>
        </authorList>
    </citation>
    <scope>IDENTIFICATION</scope>
</reference>
<protein>
    <recommendedName>
        <fullName evidence="2">Reverse transcriptase domain-containing protein</fullName>
    </recommendedName>
</protein>
<dbReference type="GeneTree" id="ENSGT01120000271821"/>
<dbReference type="PROSITE" id="PS50878">
    <property type="entry name" value="RT_POL"/>
    <property type="match status" value="1"/>
</dbReference>
<dbReference type="Pfam" id="PF00078">
    <property type="entry name" value="RVT_1"/>
    <property type="match status" value="1"/>
</dbReference>
<feature type="region of interest" description="Disordered" evidence="1">
    <location>
        <begin position="490"/>
        <end position="517"/>
    </location>
</feature>
<reference evidence="3 4" key="1">
    <citation type="journal article" date="2019" name="Proc. Natl. Acad. Sci. U.S.A.">
        <title>Regulatory changes in pterin and carotenoid genes underlie balanced color polymorphisms in the wall lizard.</title>
        <authorList>
            <person name="Andrade P."/>
            <person name="Pinho C."/>
            <person name="Perez I de Lanuza G."/>
            <person name="Afonso S."/>
            <person name="Brejcha J."/>
            <person name="Rubin C.J."/>
            <person name="Wallerman O."/>
            <person name="Pereira P."/>
            <person name="Sabatino S.J."/>
            <person name="Bellati A."/>
            <person name="Pellitteri-Rosa D."/>
            <person name="Bosakova Z."/>
            <person name="Bunikis I."/>
            <person name="Carretero M.A."/>
            <person name="Feiner N."/>
            <person name="Marsik P."/>
            <person name="Pauperio F."/>
            <person name="Salvi D."/>
            <person name="Soler L."/>
            <person name="While G.M."/>
            <person name="Uller T."/>
            <person name="Font E."/>
            <person name="Andersson L."/>
            <person name="Carneiro M."/>
        </authorList>
    </citation>
    <scope>NUCLEOTIDE SEQUENCE</scope>
</reference>
<accession>A0A670IBE1</accession>
<dbReference type="GO" id="GO:0016706">
    <property type="term" value="F:2-oxoglutarate-dependent dioxygenase activity"/>
    <property type="evidence" value="ECO:0007669"/>
    <property type="project" value="InterPro"/>
</dbReference>
<dbReference type="PROSITE" id="PS51257">
    <property type="entry name" value="PROKAR_LIPOPROTEIN"/>
    <property type="match status" value="1"/>
</dbReference>
<dbReference type="OMA" id="CCTNCEC"/>
<name>A0A670IBE1_PODMU</name>
<proteinExistence type="predicted"/>
<dbReference type="AlphaFoldDB" id="A0A670IBE1"/>
<dbReference type="Pfam" id="PF09004">
    <property type="entry name" value="ALKBH8_N"/>
    <property type="match status" value="1"/>
</dbReference>
<dbReference type="PANTHER" id="PTHR47510">
    <property type="entry name" value="REVERSE TRANSCRIPTASE DOMAIN-CONTAINING PROTEIN"/>
    <property type="match status" value="1"/>
</dbReference>
<feature type="compositionally biased region" description="Pro residues" evidence="1">
    <location>
        <begin position="493"/>
        <end position="512"/>
    </location>
</feature>
<dbReference type="PANTHER" id="PTHR47510:SF3">
    <property type="entry name" value="ENDO_EXONUCLEASE_PHOSPHATASE DOMAIN-CONTAINING PROTEIN"/>
    <property type="match status" value="1"/>
</dbReference>
<dbReference type="Ensembl" id="ENSPMRT00000009566.1">
    <property type="protein sequence ID" value="ENSPMRP00000008952.1"/>
    <property type="gene ID" value="ENSPMRG00000006026.1"/>
</dbReference>
<evidence type="ECO:0000313" key="3">
    <source>
        <dbReference type="Ensembl" id="ENSPMRP00000008952.1"/>
    </source>
</evidence>
<organism evidence="3 4">
    <name type="scientific">Podarcis muralis</name>
    <name type="common">Wall lizard</name>
    <name type="synonym">Lacerta muralis</name>
    <dbReference type="NCBI Taxonomy" id="64176"/>
    <lineage>
        <taxon>Eukaryota</taxon>
        <taxon>Metazoa</taxon>
        <taxon>Chordata</taxon>
        <taxon>Craniata</taxon>
        <taxon>Vertebrata</taxon>
        <taxon>Euteleostomi</taxon>
        <taxon>Lepidosauria</taxon>
        <taxon>Squamata</taxon>
        <taxon>Bifurcata</taxon>
        <taxon>Unidentata</taxon>
        <taxon>Episquamata</taxon>
        <taxon>Laterata</taxon>
        <taxon>Lacertibaenia</taxon>
        <taxon>Lacertidae</taxon>
        <taxon>Podarcis</taxon>
    </lineage>
</organism>
<dbReference type="InterPro" id="IPR015095">
    <property type="entry name" value="AlkB_hom8_N"/>
</dbReference>
<dbReference type="InterPro" id="IPR043502">
    <property type="entry name" value="DNA/RNA_pol_sf"/>
</dbReference>
<evidence type="ECO:0000313" key="4">
    <source>
        <dbReference type="Proteomes" id="UP000472272"/>
    </source>
</evidence>
<feature type="domain" description="Reverse transcriptase" evidence="2">
    <location>
        <begin position="568"/>
        <end position="835"/>
    </location>
</feature>
<reference evidence="3" key="3">
    <citation type="submission" date="2025-09" db="UniProtKB">
        <authorList>
            <consortium name="Ensembl"/>
        </authorList>
    </citation>
    <scope>IDENTIFICATION</scope>
</reference>
<dbReference type="GO" id="GO:0008168">
    <property type="term" value="F:methyltransferase activity"/>
    <property type="evidence" value="ECO:0007669"/>
    <property type="project" value="InterPro"/>
</dbReference>
<dbReference type="CDD" id="cd01650">
    <property type="entry name" value="RT_nLTR_like"/>
    <property type="match status" value="1"/>
</dbReference>
<evidence type="ECO:0000256" key="1">
    <source>
        <dbReference type="SAM" id="MobiDB-lite"/>
    </source>
</evidence>
<evidence type="ECO:0000259" key="2">
    <source>
        <dbReference type="PROSITE" id="PS50878"/>
    </source>
</evidence>
<dbReference type="InterPro" id="IPR000477">
    <property type="entry name" value="RT_dom"/>
</dbReference>
<dbReference type="Gene3D" id="3.60.10.10">
    <property type="entry name" value="Endonuclease/exonuclease/phosphatase"/>
    <property type="match status" value="1"/>
</dbReference>